<gene>
    <name evidence="1" type="ORF">UFOVP152_27</name>
</gene>
<organism evidence="1">
    <name type="scientific">uncultured Caudovirales phage</name>
    <dbReference type="NCBI Taxonomy" id="2100421"/>
    <lineage>
        <taxon>Viruses</taxon>
        <taxon>Duplodnaviria</taxon>
        <taxon>Heunggongvirae</taxon>
        <taxon>Uroviricota</taxon>
        <taxon>Caudoviricetes</taxon>
        <taxon>Peduoviridae</taxon>
        <taxon>Maltschvirus</taxon>
        <taxon>Maltschvirus maltsch</taxon>
    </lineage>
</organism>
<reference evidence="1" key="1">
    <citation type="submission" date="2020-05" db="EMBL/GenBank/DDBJ databases">
        <authorList>
            <person name="Chiriac C."/>
            <person name="Salcher M."/>
            <person name="Ghai R."/>
            <person name="Kavagutti S V."/>
        </authorList>
    </citation>
    <scope>NUCLEOTIDE SEQUENCE</scope>
</reference>
<name>A0A6J7W8B7_9CAUD</name>
<sequence length="185" mass="20026">MNARDLKMATTQSLPATMKARGTLTSAPSLPAKLHGLLMSGDSPIVGPETARQLVEFAAAPEPELARIDQVEVMIGKLAMATAQPKISPTEASERVELYWLALRDLPADDLRAAFLSIVRTAKFLPTPAEIRDAALKAGSARRYAKSRARHLAWKHSVEWQPPVTPISAGEIEQLKAELATALRA</sequence>
<dbReference type="EMBL" id="LR798200">
    <property type="protein sequence ID" value="CAB5162420.1"/>
    <property type="molecule type" value="Genomic_DNA"/>
</dbReference>
<proteinExistence type="predicted"/>
<evidence type="ECO:0000313" key="1">
    <source>
        <dbReference type="EMBL" id="CAB5162420.1"/>
    </source>
</evidence>
<protein>
    <submittedName>
        <fullName evidence="1">Uncharacterized protein</fullName>
    </submittedName>
</protein>
<accession>A0A6J7W8B7</accession>